<evidence type="ECO:0000313" key="1">
    <source>
        <dbReference type="EMBL" id="GFY68969.1"/>
    </source>
</evidence>
<proteinExistence type="predicted"/>
<dbReference type="EMBL" id="BMAV01017370">
    <property type="protein sequence ID" value="GFY68969.1"/>
    <property type="molecule type" value="Genomic_DNA"/>
</dbReference>
<dbReference type="Proteomes" id="UP000886998">
    <property type="component" value="Unassembled WGS sequence"/>
</dbReference>
<sequence>MDMSVSPCVDARRNAPGASKITLFQNFSFLNFVQKMHSFYARLCPLHRLDMDWRQAAFVLAVFRWVLELILKENGLEIVWHRL</sequence>
<gene>
    <name evidence="1" type="ORF">TNIN_132001</name>
</gene>
<accession>A0A8X6YG59</accession>
<dbReference type="AlphaFoldDB" id="A0A8X6YG59"/>
<keyword evidence="2" id="KW-1185">Reference proteome</keyword>
<organism evidence="1 2">
    <name type="scientific">Trichonephila inaurata madagascariensis</name>
    <dbReference type="NCBI Taxonomy" id="2747483"/>
    <lineage>
        <taxon>Eukaryota</taxon>
        <taxon>Metazoa</taxon>
        <taxon>Ecdysozoa</taxon>
        <taxon>Arthropoda</taxon>
        <taxon>Chelicerata</taxon>
        <taxon>Arachnida</taxon>
        <taxon>Araneae</taxon>
        <taxon>Araneomorphae</taxon>
        <taxon>Entelegynae</taxon>
        <taxon>Araneoidea</taxon>
        <taxon>Nephilidae</taxon>
        <taxon>Trichonephila</taxon>
        <taxon>Trichonephila inaurata</taxon>
    </lineage>
</organism>
<reference evidence="1" key="1">
    <citation type="submission" date="2020-08" db="EMBL/GenBank/DDBJ databases">
        <title>Multicomponent nature underlies the extraordinary mechanical properties of spider dragline silk.</title>
        <authorList>
            <person name="Kono N."/>
            <person name="Nakamura H."/>
            <person name="Mori M."/>
            <person name="Yoshida Y."/>
            <person name="Ohtoshi R."/>
            <person name="Malay A.D."/>
            <person name="Moran D.A.P."/>
            <person name="Tomita M."/>
            <person name="Numata K."/>
            <person name="Arakawa K."/>
        </authorList>
    </citation>
    <scope>NUCLEOTIDE SEQUENCE</scope>
</reference>
<name>A0A8X6YG59_9ARAC</name>
<evidence type="ECO:0000313" key="2">
    <source>
        <dbReference type="Proteomes" id="UP000886998"/>
    </source>
</evidence>
<protein>
    <submittedName>
        <fullName evidence="1">Uncharacterized protein</fullName>
    </submittedName>
</protein>
<comment type="caution">
    <text evidence="1">The sequence shown here is derived from an EMBL/GenBank/DDBJ whole genome shotgun (WGS) entry which is preliminary data.</text>
</comment>